<feature type="compositionally biased region" description="Low complexity" evidence="1">
    <location>
        <begin position="283"/>
        <end position="313"/>
    </location>
</feature>
<protein>
    <submittedName>
        <fullName evidence="3">Uncharacterized protein</fullName>
    </submittedName>
</protein>
<evidence type="ECO:0000256" key="2">
    <source>
        <dbReference type="SAM" id="Phobius"/>
    </source>
</evidence>
<feature type="transmembrane region" description="Helical" evidence="2">
    <location>
        <begin position="194"/>
        <end position="212"/>
    </location>
</feature>
<dbReference type="AlphaFoldDB" id="A0A839R2F5"/>
<keyword evidence="2" id="KW-1133">Transmembrane helix</keyword>
<keyword evidence="2" id="KW-0472">Membrane</keyword>
<organism evidence="3 4">
    <name type="scientific">Helcobacillus massiliensis</name>
    <dbReference type="NCBI Taxonomy" id="521392"/>
    <lineage>
        <taxon>Bacteria</taxon>
        <taxon>Bacillati</taxon>
        <taxon>Actinomycetota</taxon>
        <taxon>Actinomycetes</taxon>
        <taxon>Micrococcales</taxon>
        <taxon>Dermabacteraceae</taxon>
        <taxon>Helcobacillus</taxon>
    </lineage>
</organism>
<feature type="transmembrane region" description="Helical" evidence="2">
    <location>
        <begin position="248"/>
        <end position="268"/>
    </location>
</feature>
<reference evidence="3 4" key="1">
    <citation type="submission" date="2020-08" db="EMBL/GenBank/DDBJ databases">
        <title>Sequencing the genomes of 1000 actinobacteria strains.</title>
        <authorList>
            <person name="Klenk H.-P."/>
        </authorList>
    </citation>
    <scope>NUCLEOTIDE SEQUENCE [LARGE SCALE GENOMIC DNA]</scope>
    <source>
        <strain evidence="3 4">DSM 23040</strain>
    </source>
</reference>
<feature type="region of interest" description="Disordered" evidence="1">
    <location>
        <begin position="275"/>
        <end position="335"/>
    </location>
</feature>
<accession>A0A839R2F5</accession>
<dbReference type="EMBL" id="JACHWP010000002">
    <property type="protein sequence ID" value="MBB3023026.1"/>
    <property type="molecule type" value="Genomic_DNA"/>
</dbReference>
<keyword evidence="2" id="KW-0812">Transmembrane</keyword>
<feature type="compositionally biased region" description="Low complexity" evidence="1">
    <location>
        <begin position="324"/>
        <end position="335"/>
    </location>
</feature>
<evidence type="ECO:0000313" key="4">
    <source>
        <dbReference type="Proteomes" id="UP000568050"/>
    </source>
</evidence>
<keyword evidence="4" id="KW-1185">Reference proteome</keyword>
<name>A0A839R2F5_9MICO</name>
<evidence type="ECO:0000256" key="1">
    <source>
        <dbReference type="SAM" id="MobiDB-lite"/>
    </source>
</evidence>
<gene>
    <name evidence="3" type="ORF">FHX50_001309</name>
</gene>
<feature type="transmembrane region" description="Helical" evidence="2">
    <location>
        <begin position="170"/>
        <end position="187"/>
    </location>
</feature>
<sequence>MLLLRNLISVLAGIVSLAAALLLVPATWLQDNIVDRGGFLAVTRPIADTPQTRQDLTAPAVDQIHSLVDVPEFLKGQVDALIAKGVKTVTGTREYQQIWDQTMRDLHESMVQGGRVEVKPDLMPAYDSIAGPIEDVLPVPVPRPATLQPTIASFDAGWMQWILLLTENRAALGAIALLGLALMLLTATHRGASLIMYGIFAAVFTALMWFTVTNLPALVPNVIDRAPFVGQIVTAFEEKAIKDLPHGVNLGIALAAVSALIGIVLMAMRAARDHRNRTGTGRGPTSSGSGARGQSWPGPAAGHAAAPAPVGRPGSAGGGGGGSCAPEGGSCAPGR</sequence>
<evidence type="ECO:0000313" key="3">
    <source>
        <dbReference type="EMBL" id="MBB3023026.1"/>
    </source>
</evidence>
<dbReference type="RefSeq" id="WP_183375781.1">
    <property type="nucleotide sequence ID" value="NZ_CBCSFZ010000001.1"/>
</dbReference>
<feature type="compositionally biased region" description="Gly residues" evidence="1">
    <location>
        <begin position="314"/>
        <end position="323"/>
    </location>
</feature>
<proteinExistence type="predicted"/>
<dbReference type="Proteomes" id="UP000568050">
    <property type="component" value="Unassembled WGS sequence"/>
</dbReference>
<comment type="caution">
    <text evidence="3">The sequence shown here is derived from an EMBL/GenBank/DDBJ whole genome shotgun (WGS) entry which is preliminary data.</text>
</comment>